<evidence type="ECO:0000313" key="1">
    <source>
        <dbReference type="EMBL" id="KAH3712949.1"/>
    </source>
</evidence>
<comment type="caution">
    <text evidence="1">The sequence shown here is derived from an EMBL/GenBank/DDBJ whole genome shotgun (WGS) entry which is preliminary data.</text>
</comment>
<dbReference type="Proteomes" id="UP000828390">
    <property type="component" value="Unassembled WGS sequence"/>
</dbReference>
<reference evidence="1" key="2">
    <citation type="submission" date="2020-11" db="EMBL/GenBank/DDBJ databases">
        <authorList>
            <person name="McCartney M.A."/>
            <person name="Auch B."/>
            <person name="Kono T."/>
            <person name="Mallez S."/>
            <person name="Becker A."/>
            <person name="Gohl D.M."/>
            <person name="Silverstein K.A.T."/>
            <person name="Koren S."/>
            <person name="Bechman K.B."/>
            <person name="Herman A."/>
            <person name="Abrahante J.E."/>
            <person name="Garbe J."/>
        </authorList>
    </citation>
    <scope>NUCLEOTIDE SEQUENCE</scope>
    <source>
        <strain evidence="1">Duluth1</strain>
        <tissue evidence="1">Whole animal</tissue>
    </source>
</reference>
<accession>A0A9D4H9U7</accession>
<dbReference type="EMBL" id="JAIWYP010000014">
    <property type="protein sequence ID" value="KAH3712949.1"/>
    <property type="molecule type" value="Genomic_DNA"/>
</dbReference>
<gene>
    <name evidence="1" type="ORF">DPMN_072711</name>
</gene>
<reference evidence="1" key="1">
    <citation type="journal article" date="2019" name="bioRxiv">
        <title>The Genome of the Zebra Mussel, Dreissena polymorpha: A Resource for Invasive Species Research.</title>
        <authorList>
            <person name="McCartney M.A."/>
            <person name="Auch B."/>
            <person name="Kono T."/>
            <person name="Mallez S."/>
            <person name="Zhang Y."/>
            <person name="Obille A."/>
            <person name="Becker A."/>
            <person name="Abrahante J.E."/>
            <person name="Garbe J."/>
            <person name="Badalamenti J.P."/>
            <person name="Herman A."/>
            <person name="Mangelson H."/>
            <person name="Liachko I."/>
            <person name="Sullivan S."/>
            <person name="Sone E.D."/>
            <person name="Koren S."/>
            <person name="Silverstein K.A.T."/>
            <person name="Beckman K.B."/>
            <person name="Gohl D.M."/>
        </authorList>
    </citation>
    <scope>NUCLEOTIDE SEQUENCE</scope>
    <source>
        <strain evidence="1">Duluth1</strain>
        <tissue evidence="1">Whole animal</tissue>
    </source>
</reference>
<proteinExistence type="predicted"/>
<dbReference type="AlphaFoldDB" id="A0A9D4H9U7"/>
<keyword evidence="2" id="KW-1185">Reference proteome</keyword>
<protein>
    <submittedName>
        <fullName evidence="1">Uncharacterized protein</fullName>
    </submittedName>
</protein>
<evidence type="ECO:0000313" key="2">
    <source>
        <dbReference type="Proteomes" id="UP000828390"/>
    </source>
</evidence>
<sequence>MKSLLQPEPTTWSTRRLKTFHTQTGSEGGAIEYAILLANILGADPWFCQPHAADDDFLNRFARMALSDLRPDVKVSSCPHNILY</sequence>
<name>A0A9D4H9U7_DREPO</name>
<organism evidence="1 2">
    <name type="scientific">Dreissena polymorpha</name>
    <name type="common">Zebra mussel</name>
    <name type="synonym">Mytilus polymorpha</name>
    <dbReference type="NCBI Taxonomy" id="45954"/>
    <lineage>
        <taxon>Eukaryota</taxon>
        <taxon>Metazoa</taxon>
        <taxon>Spiralia</taxon>
        <taxon>Lophotrochozoa</taxon>
        <taxon>Mollusca</taxon>
        <taxon>Bivalvia</taxon>
        <taxon>Autobranchia</taxon>
        <taxon>Heteroconchia</taxon>
        <taxon>Euheterodonta</taxon>
        <taxon>Imparidentia</taxon>
        <taxon>Neoheterodontei</taxon>
        <taxon>Myida</taxon>
        <taxon>Dreissenoidea</taxon>
        <taxon>Dreissenidae</taxon>
        <taxon>Dreissena</taxon>
    </lineage>
</organism>